<reference evidence="3 4" key="1">
    <citation type="submission" date="2018-01" db="EMBL/GenBank/DDBJ databases">
        <title>A novel member of the phylum Bacteroidetes isolated from glacier ice.</title>
        <authorList>
            <person name="Liu Q."/>
            <person name="Xin Y.-H."/>
        </authorList>
    </citation>
    <scope>NUCLEOTIDE SEQUENCE [LARGE SCALE GENOMIC DNA]</scope>
    <source>
        <strain evidence="3 4">RB1R16</strain>
    </source>
</reference>
<evidence type="ECO:0000256" key="1">
    <source>
        <dbReference type="SAM" id="SignalP"/>
    </source>
</evidence>
<dbReference type="InterPro" id="IPR001466">
    <property type="entry name" value="Beta-lactam-related"/>
</dbReference>
<dbReference type="AlphaFoldDB" id="A0A2S7STJ4"/>
<evidence type="ECO:0000259" key="2">
    <source>
        <dbReference type="Pfam" id="PF00144"/>
    </source>
</evidence>
<dbReference type="EMBL" id="PPSL01000004">
    <property type="protein sequence ID" value="PQJ10064.1"/>
    <property type="molecule type" value="Genomic_DNA"/>
</dbReference>
<feature type="chain" id="PRO_5015559292" evidence="1">
    <location>
        <begin position="27"/>
        <end position="446"/>
    </location>
</feature>
<evidence type="ECO:0000313" key="4">
    <source>
        <dbReference type="Proteomes" id="UP000239872"/>
    </source>
</evidence>
<dbReference type="RefSeq" id="WP_105040073.1">
    <property type="nucleotide sequence ID" value="NZ_PPSL01000004.1"/>
</dbReference>
<dbReference type="Pfam" id="PF00144">
    <property type="entry name" value="Beta-lactamase"/>
    <property type="match status" value="1"/>
</dbReference>
<dbReference type="SUPFAM" id="SSF56601">
    <property type="entry name" value="beta-lactamase/transpeptidase-like"/>
    <property type="match status" value="1"/>
</dbReference>
<dbReference type="InterPro" id="IPR012338">
    <property type="entry name" value="Beta-lactam/transpept-like"/>
</dbReference>
<proteinExistence type="predicted"/>
<keyword evidence="1" id="KW-0732">Signal</keyword>
<comment type="caution">
    <text evidence="3">The sequence shown here is derived from an EMBL/GenBank/DDBJ whole genome shotgun (WGS) entry which is preliminary data.</text>
</comment>
<dbReference type="Proteomes" id="UP000239872">
    <property type="component" value="Unassembled WGS sequence"/>
</dbReference>
<dbReference type="Gene3D" id="3.40.710.10">
    <property type="entry name" value="DD-peptidase/beta-lactamase superfamily"/>
    <property type="match status" value="1"/>
</dbReference>
<sequence length="446" mass="48770">MKHNLTIRTLSLALCLSAGISLVASAQSFNKAKMDSLFMAIESNNKGMGSIALSKKGRLVYTKSIGYSYINGDKKTHADYATKYRIGSISKMFTSVMIFQLIEEGKITLKTPLDKYFLKVPNAKKITIGNLLNHHSGIHNFTSDSEYLLWHTRPHTQAEMVNIIIKGGSDFTPGSKADYSNSNFVLLGYIIEKVTGHTYKEELQKRIAAKIGLTNTVYGSKTNPDKNEAYSYTSTTGWEQESETDMSIPGGAGAILSSPTELNMFIDALFTGKLIKKESLEQMKTQIDHYGMGVFQVPFGSKKGYGHTGGIDGFSSSLAYFPDDSLAIAYCNNGTVMSTNDIMIAALSIYFNKPYEIPTFKTIAVPLADLNSYAGVYSSAQMPLKITVTVKGTTLYAQATGQGEFPLEAIDNTNFQFTAAGIKMSFDAAKNEMTLKQGGGSYSFKK</sequence>
<evidence type="ECO:0000313" key="3">
    <source>
        <dbReference type="EMBL" id="PQJ10064.1"/>
    </source>
</evidence>
<dbReference type="PANTHER" id="PTHR46825">
    <property type="entry name" value="D-ALANYL-D-ALANINE-CARBOXYPEPTIDASE/ENDOPEPTIDASE AMPH"/>
    <property type="match status" value="1"/>
</dbReference>
<dbReference type="OrthoDB" id="9793489at2"/>
<name>A0A2S7STJ4_9BACT</name>
<accession>A0A2S7STJ4</accession>
<feature type="domain" description="Beta-lactamase-related" evidence="2">
    <location>
        <begin position="50"/>
        <end position="336"/>
    </location>
</feature>
<keyword evidence="4" id="KW-1185">Reference proteome</keyword>
<organism evidence="3 4">
    <name type="scientific">Flavipsychrobacter stenotrophus</name>
    <dbReference type="NCBI Taxonomy" id="2077091"/>
    <lineage>
        <taxon>Bacteria</taxon>
        <taxon>Pseudomonadati</taxon>
        <taxon>Bacteroidota</taxon>
        <taxon>Chitinophagia</taxon>
        <taxon>Chitinophagales</taxon>
        <taxon>Chitinophagaceae</taxon>
        <taxon>Flavipsychrobacter</taxon>
    </lineage>
</organism>
<gene>
    <name evidence="3" type="ORF">CJD36_015305</name>
</gene>
<feature type="signal peptide" evidence="1">
    <location>
        <begin position="1"/>
        <end position="26"/>
    </location>
</feature>
<dbReference type="InterPro" id="IPR050491">
    <property type="entry name" value="AmpC-like"/>
</dbReference>
<dbReference type="PANTHER" id="PTHR46825:SF7">
    <property type="entry name" value="D-ALANYL-D-ALANINE CARBOXYPEPTIDASE"/>
    <property type="match status" value="1"/>
</dbReference>
<protein>
    <submittedName>
        <fullName evidence="3">Peptidase</fullName>
    </submittedName>
</protein>